<dbReference type="NCBIfam" id="NF047645">
    <property type="entry name" value="CopZ_Nterm_CC"/>
    <property type="match status" value="1"/>
</dbReference>
<dbReference type="InterPro" id="IPR041854">
    <property type="entry name" value="BFD-like_2Fe2S-bd_dom_sf"/>
</dbReference>
<dbReference type="AlphaFoldDB" id="A0AB38R2L6"/>
<organism evidence="2 3">
    <name type="scientific">Parageobacillus thermoglucosidasius</name>
    <name type="common">Geobacillus thermoglucosidasius</name>
    <dbReference type="NCBI Taxonomy" id="1426"/>
    <lineage>
        <taxon>Bacteria</taxon>
        <taxon>Bacillati</taxon>
        <taxon>Bacillota</taxon>
        <taxon>Bacilli</taxon>
        <taxon>Bacillales</taxon>
        <taxon>Anoxybacillaceae</taxon>
        <taxon>Parageobacillus</taxon>
    </lineage>
</organism>
<dbReference type="CDD" id="cd10141">
    <property type="entry name" value="CopZ-like_Fer2_BFD-like"/>
    <property type="match status" value="1"/>
</dbReference>
<dbReference type="EMBL" id="CP063414">
    <property type="protein sequence ID" value="UOE76899.1"/>
    <property type="molecule type" value="Genomic_DNA"/>
</dbReference>
<dbReference type="Gene3D" id="2.20.25.270">
    <property type="match status" value="1"/>
</dbReference>
<dbReference type="Pfam" id="PF18423">
    <property type="entry name" value="zf_CopZ"/>
    <property type="match status" value="1"/>
</dbReference>
<evidence type="ECO:0000313" key="2">
    <source>
        <dbReference type="EMBL" id="UOE76899.1"/>
    </source>
</evidence>
<accession>A0AB38R2L6</accession>
<gene>
    <name evidence="2" type="ORF">IMI45_03275</name>
</gene>
<name>A0AB38R2L6_PARTM</name>
<reference evidence="2" key="1">
    <citation type="submission" date="2020-10" db="EMBL/GenBank/DDBJ databases">
        <authorList>
            <person name="Delgado J.A."/>
            <person name="Gonzalez J.M."/>
        </authorList>
    </citation>
    <scope>NUCLEOTIDE SEQUENCE</scope>
    <source>
        <strain evidence="2">23.6</strain>
    </source>
</reference>
<dbReference type="Gene3D" id="1.10.10.1100">
    <property type="entry name" value="BFD-like [2Fe-2S]-binding domain"/>
    <property type="match status" value="1"/>
</dbReference>
<evidence type="ECO:0000259" key="1">
    <source>
        <dbReference type="Pfam" id="PF18423"/>
    </source>
</evidence>
<dbReference type="Proteomes" id="UP001058458">
    <property type="component" value="Chromosome"/>
</dbReference>
<dbReference type="RefSeq" id="WP_256834150.1">
    <property type="nucleotide sequence ID" value="NZ_CP063414.1"/>
</dbReference>
<feature type="domain" description="CopZ zinc binding" evidence="1">
    <location>
        <begin position="14"/>
        <end position="75"/>
    </location>
</feature>
<evidence type="ECO:0000313" key="3">
    <source>
        <dbReference type="Proteomes" id="UP001058458"/>
    </source>
</evidence>
<protein>
    <submittedName>
        <fullName evidence="2">(2Fe-2S)-binding protein</fullName>
    </submittedName>
</protein>
<dbReference type="InterPro" id="IPR040890">
    <property type="entry name" value="Znf_CopZ"/>
</dbReference>
<proteinExistence type="predicted"/>
<sequence length="162" mass="18371">MSDCCKPTNHFENVLCPSCNHKGKRINLITLKSLLLPNALAKLDVGTTYYFCSTPSCNVVYFNEDGLIFQQHDLKVPVFQKDENLDTPVCYCFDWTRRKLNEAFDTDNDNKVINSISTHMKENRCGCEVNNPQGSCCLGNVKAYVKSLRAKRTWNNANHASP</sequence>